<evidence type="ECO:0000313" key="7">
    <source>
        <dbReference type="Proteomes" id="UP001589535"/>
    </source>
</evidence>
<dbReference type="InterPro" id="IPR022385">
    <property type="entry name" value="Rhs_assc_core"/>
</dbReference>
<evidence type="ECO:0000256" key="4">
    <source>
        <dbReference type="SAM" id="SignalP"/>
    </source>
</evidence>
<dbReference type="Pfam" id="PF25023">
    <property type="entry name" value="TEN_YD-shell"/>
    <property type="match status" value="1"/>
</dbReference>
<dbReference type="InterPro" id="IPR036844">
    <property type="entry name" value="Hint_dom_sf"/>
</dbReference>
<keyword evidence="7" id="KW-1185">Reference proteome</keyword>
<proteinExistence type="predicted"/>
<dbReference type="InterPro" id="IPR050708">
    <property type="entry name" value="T6SS_VgrG/RHS"/>
</dbReference>
<keyword evidence="4" id="KW-0732">Signal</keyword>
<evidence type="ECO:0000256" key="2">
    <source>
        <dbReference type="SAM" id="MobiDB-lite"/>
    </source>
</evidence>
<dbReference type="PANTHER" id="PTHR32305">
    <property type="match status" value="1"/>
</dbReference>
<dbReference type="PANTHER" id="PTHR32305:SF17">
    <property type="entry name" value="TRNA NUCLEASE WAPA"/>
    <property type="match status" value="1"/>
</dbReference>
<dbReference type="Gene3D" id="2.180.10.10">
    <property type="entry name" value="RHS repeat-associated core"/>
    <property type="match status" value="2"/>
</dbReference>
<feature type="region of interest" description="Disordered" evidence="2">
    <location>
        <begin position="1605"/>
        <end position="1633"/>
    </location>
</feature>
<keyword evidence="3" id="KW-1133">Transmembrane helix</keyword>
<accession>A0ABV5UA44</accession>
<dbReference type="InterPro" id="IPR006530">
    <property type="entry name" value="YD"/>
</dbReference>
<dbReference type="Gene3D" id="2.170.16.10">
    <property type="entry name" value="Hedgehog/Intein (Hint) domain"/>
    <property type="match status" value="1"/>
</dbReference>
<feature type="domain" description="Hint" evidence="5">
    <location>
        <begin position="2009"/>
        <end position="2107"/>
    </location>
</feature>
<evidence type="ECO:0000259" key="5">
    <source>
        <dbReference type="SMART" id="SM00306"/>
    </source>
</evidence>
<dbReference type="NCBIfam" id="TIGR01643">
    <property type="entry name" value="YD_repeat_2x"/>
    <property type="match status" value="1"/>
</dbReference>
<organism evidence="6 7">
    <name type="scientific">Amycolatopsis plumensis</name>
    <dbReference type="NCBI Taxonomy" id="236508"/>
    <lineage>
        <taxon>Bacteria</taxon>
        <taxon>Bacillati</taxon>
        <taxon>Actinomycetota</taxon>
        <taxon>Actinomycetes</taxon>
        <taxon>Pseudonocardiales</taxon>
        <taxon>Pseudonocardiaceae</taxon>
        <taxon>Amycolatopsis</taxon>
    </lineage>
</organism>
<dbReference type="Proteomes" id="UP001589535">
    <property type="component" value="Unassembled WGS sequence"/>
</dbReference>
<dbReference type="SMART" id="SM00306">
    <property type="entry name" value="HintN"/>
    <property type="match status" value="1"/>
</dbReference>
<dbReference type="PROSITE" id="PS50817">
    <property type="entry name" value="INTEIN_N_TER"/>
    <property type="match status" value="1"/>
</dbReference>
<dbReference type="NCBIfam" id="TIGR03696">
    <property type="entry name" value="Rhs_assc_core"/>
    <property type="match status" value="1"/>
</dbReference>
<evidence type="ECO:0000313" key="6">
    <source>
        <dbReference type="EMBL" id="MFB9688250.1"/>
    </source>
</evidence>
<feature type="region of interest" description="Disordered" evidence="2">
    <location>
        <begin position="74"/>
        <end position="93"/>
    </location>
</feature>
<keyword evidence="3" id="KW-0812">Transmembrane</keyword>
<evidence type="ECO:0000256" key="3">
    <source>
        <dbReference type="SAM" id="Phobius"/>
    </source>
</evidence>
<feature type="chain" id="PRO_5045415708" evidence="4">
    <location>
        <begin position="26"/>
        <end position="2250"/>
    </location>
</feature>
<keyword evidence="1" id="KW-0677">Repeat</keyword>
<dbReference type="InterPro" id="IPR006141">
    <property type="entry name" value="Intein_N"/>
</dbReference>
<gene>
    <name evidence="6" type="ORF">ACFFTO_29080</name>
</gene>
<dbReference type="InterPro" id="IPR056823">
    <property type="entry name" value="TEN-like_YD-shell"/>
</dbReference>
<feature type="signal peptide" evidence="4">
    <location>
        <begin position="1"/>
        <end position="25"/>
    </location>
</feature>
<dbReference type="RefSeq" id="WP_378199967.1">
    <property type="nucleotide sequence ID" value="NZ_JBHMBK010000025.1"/>
</dbReference>
<dbReference type="EMBL" id="JBHMBK010000025">
    <property type="protein sequence ID" value="MFB9688250.1"/>
    <property type="molecule type" value="Genomic_DNA"/>
</dbReference>
<name>A0ABV5UA44_9PSEU</name>
<dbReference type="Pfam" id="PF07591">
    <property type="entry name" value="PT-HINT"/>
    <property type="match status" value="1"/>
</dbReference>
<feature type="compositionally biased region" description="Low complexity" evidence="2">
    <location>
        <begin position="76"/>
        <end position="93"/>
    </location>
</feature>
<reference evidence="6 7" key="1">
    <citation type="submission" date="2024-09" db="EMBL/GenBank/DDBJ databases">
        <authorList>
            <person name="Sun Q."/>
            <person name="Mori K."/>
        </authorList>
    </citation>
    <scope>NUCLEOTIDE SEQUENCE [LARGE SCALE GENOMIC DNA]</scope>
    <source>
        <strain evidence="6 7">JCM 13852</strain>
    </source>
</reference>
<sequence length="2250" mass="242840">MSGRRFVPQLALVLAAVMATTTVQAVPAAAGEPSFVHLPDLQQEKSVPGGPVPVRPLPVNAVDQAVARPSAEVKWPGAATAETTAPGPAARSAAAPGFRQAGSLPVAVALDEPPAQARSAAPAADAKVRVETYDQRRAEKAGVTGLVLAVEDAGGAAGRSMSVRVDYRGFETAFGGDYGSRLKLVRLPECAARTPERAECRTATPVETINDAAARTVTAKVTLPAEQRATTSRVMLAAAAAPSGAGGSFEATGLSPAGSWSAGGSSGDFTYSVPLRVPPPNAGVAPKLGLGYSSGTVDGRTSATNNQAAAPGDGWELSAGGFIERRYKACADDLGGSQGDRKTGDLCWATDNAVMSLNGVSAELVLKDAKAGLWVPKHDDGSRIEHLTGATNGDDNGEHWKITSSNGTQYFLGLNRLPGWTQGKPETRSTYTVPVFGNNGGEPCAKTAFADSWCQQGYRWNVDYVVDPNGNATTYYYEPETNFYGRDMAADKQTSYVAAGQLRRIEYGLRANALFAPAPSRVWFDTAERCLPTSTFACNADQLTKDTAKNWPDVPFDRICKAGEKCDNRTSPAFFSRKRLVKVLTQIRRDDVTGDAQWRDVDAWTLRHQFPDTGDGLSPALWLAGITHTGLAGGTEALPEMVFHGLSMPNRVSTGDGLPPITRYRIERVQNEAGGITEVKYSDRECVWGSAMPANPESNGKLCFPSWWLPEHGYDAVLGWFHKYVVKAVTEDDRTGGSALKKTAYDYLGDAAWHFDDAEFSEPKHRTWSQWRGFGEVRTITGEPGTTQTVTVERFLRGIDGDRLPSGTRSVQVAPSEGAKVTDAEALAGFTLESQSYEGGKLVSSSVKVPWLHGPTATAGEDKAYMTNVETTRGRTLLGDGSWRRTEVKNSFDGHGNVVQVDDAGDLAVTGDETCARTEFAANDTAWIQDRPSGVRTVALPCSADENTPGKLIGKVRQSYDGLASGTAPTKGNLTATERWTGTDWQLTQGTTYDDLGRPVKVVNSVGDEVTSAYEPGPEFGVRKVTKTDPLGYQSVTTMDPAHGLTTSDVDISGRRADMEYDALGRLVRAWAPGQSKADKKDPTSTFGYRYRTDAPTVVTTGSLRESGGYTTSYTLYDGLLRERQTQLPAVAGGRIVNDWFYDSRGLKAKVNGSYYNDQAAGDALLGVLDNAVPNQTVTEFDDQQRETAVIFRKLGVEQWRTSSSYAADRVTTVPPLGGTTTTVIRDVHGNAVEKIQYHGREATGDHDSTKYKFDVRGLMTELVGPDNAKWTYEYDLLGRKVADHDPDAGERRYTYTALDQLETSTDGRGVRLRTEYDKLGRQVAQFERPAADATETKVAGWSYDLVKRGTVDASTRYAGGKAYTKQVVSYDTANRPTETKVVIPDGEGKLTGSYSFKTSYDAKTGQVTSRTQPGAGGLDPELISYYYNDLGLPTETQGTDTYVPEHLYSKYGETLRLTMGSGSKKVYTSMFYEEGTRRLAGVDVQRNLESGAYLAKRSYGYDPAGNITRLADTPPGAVGDVQCFGYDYLKRMTGAFTPKSGNCGEQPSVAGLGGTAPYWREYAYDKGGNRVSDVEHTAAGDSTRTYAYGGPDGAQPHTLRTVTQTGPTGTAKDEFAYDPTGNTTSRKVSGSSQTLEWDASGRLAKLKEHDGRESSFVYDADGGRLIKRESGTTTLYLDGMELVVRNATQELTGRRYYDHGGSEVAVRTSGSGGGLSWLLGDHQGTASMTINASTLEGKSRQADPFGNPRGKQPASWADDKGFVGGTKDDSGLTHLGAREYDPVTGRFASADPVLDVDDPQQLNGYAYGNNSPVTNSDPNGLYWKTVSVAQRTAVTTVLWTLFYVGLFMPIVMFVAVTYWVVQVFYYRIWIDPPWTGGGGGAGAGDAKQQALKEAGLSQAEYEEAKKAAADKRSWIDVAIQVGGDILQEIIGVKGVVDNCIKDFNLAGCAWEILTSLPWGKVLKGGKIVDKIVSAFKDTLTWMRRRDKAAADLRRVEQAEERLSKVTGCNSFAPGTLVLMADGSRRPIEEIRLGDRVLATDVSTGRSTSREVVATIIGQGWKHLVRITVAGQAPIVATDGHPFWVPDQQRWVPARELSGGSRLQTSSGTLVEVAAVRSWDQHTRVHNITVDADHTYYVVAGDEALLNHNSTPWSSCGRFDPDGHPVDGTKLPTNRALDAAEKWLGPGYREPVPGSGRFVSQDGSRVARMGDSDILGRHGGGPHMNFERLAPNPQKPGRSMVVENRHIYID</sequence>
<feature type="transmembrane region" description="Helical" evidence="3">
    <location>
        <begin position="1838"/>
        <end position="1862"/>
    </location>
</feature>
<feature type="region of interest" description="Disordered" evidence="2">
    <location>
        <begin position="1739"/>
        <end position="1760"/>
    </location>
</feature>
<dbReference type="InterPro" id="IPR003587">
    <property type="entry name" value="Hint_dom_N"/>
</dbReference>
<dbReference type="SUPFAM" id="SSF51294">
    <property type="entry name" value="Hedgehog/intein (Hint) domain"/>
    <property type="match status" value="1"/>
</dbReference>
<evidence type="ECO:0000256" key="1">
    <source>
        <dbReference type="ARBA" id="ARBA00022737"/>
    </source>
</evidence>
<protein>
    <submittedName>
        <fullName evidence="6">Polymorphic toxin-type HINT domain-containing protein</fullName>
    </submittedName>
</protein>
<keyword evidence="3" id="KW-0472">Membrane</keyword>
<dbReference type="CDD" id="cd00081">
    <property type="entry name" value="Hint"/>
    <property type="match status" value="1"/>
</dbReference>
<feature type="compositionally biased region" description="Polar residues" evidence="2">
    <location>
        <begin position="1621"/>
        <end position="1633"/>
    </location>
</feature>
<comment type="caution">
    <text evidence="6">The sequence shown here is derived from an EMBL/GenBank/DDBJ whole genome shotgun (WGS) entry which is preliminary data.</text>
</comment>